<sequence>MASRRETQQSDNTVDSWTSSLVFDMEENLQLEEKLNKEAETPQELLHRLLSTKSAVSTASSFAQSRQAAIGTRAAFREIGTGSIGKVFEQPGTPWAFKVLLIDRHTKLWNNYIIHIRIQESFDALGKTAGLVEVPRVCWFASKDSNFWLENLDLFPNESTFPQRPREVLCMERVFALPEKIRHALIDVFCNPVNAVKAKSEPKNKDCLVRVFLGRRRFGSLRPGGSMFFSLRNYKLHLDQIRELNLDAAEYAISMADALAVLHWHSKIDAMDIEFVLGSSPLDRNAARRSLSLEDVEKLPPGTSTYEQTTNVDQDYKKRTVSLWLLDFDACTTITMDDEGVRHAVEAFLQTEPYCPRPNSQDEYARDLWTMFSRRYVATGEKITTGAAWQSLPAKFIQGITDRLSNQSGQSEAIEKGPVPPRNNQGPAQPRGDQAGQQAFRSNAPERRGGRRQGRGPKSGGGRRGNRG</sequence>
<feature type="domain" description="DUF3669" evidence="2">
    <location>
        <begin position="323"/>
        <end position="385"/>
    </location>
</feature>
<dbReference type="PANTHER" id="PTHR40780">
    <property type="entry name" value="DUF3669 DOMAIN-CONTAINING PROTEIN"/>
    <property type="match status" value="1"/>
</dbReference>
<evidence type="ECO:0000313" key="4">
    <source>
        <dbReference type="Proteomes" id="UP001220256"/>
    </source>
</evidence>
<dbReference type="Pfam" id="PF12417">
    <property type="entry name" value="DUF3669"/>
    <property type="match status" value="1"/>
</dbReference>
<accession>A0ABQ8W6Z6</accession>
<dbReference type="PANTHER" id="PTHR40780:SF2">
    <property type="entry name" value="DUF3669 DOMAIN-CONTAINING PROTEIN"/>
    <property type="match status" value="1"/>
</dbReference>
<reference evidence="3 4" key="1">
    <citation type="journal article" date="2023" name="IMA Fungus">
        <title>Comparative genomic study of the Penicillium genus elucidates a diverse pangenome and 15 lateral gene transfer events.</title>
        <authorList>
            <person name="Petersen C."/>
            <person name="Sorensen T."/>
            <person name="Nielsen M.R."/>
            <person name="Sondergaard T.E."/>
            <person name="Sorensen J.L."/>
            <person name="Fitzpatrick D.A."/>
            <person name="Frisvad J.C."/>
            <person name="Nielsen K.L."/>
        </authorList>
    </citation>
    <scope>NUCLEOTIDE SEQUENCE [LARGE SCALE GENOMIC DNA]</scope>
    <source>
        <strain evidence="3 4">IBT 3361</strain>
    </source>
</reference>
<comment type="caution">
    <text evidence="3">The sequence shown here is derived from an EMBL/GenBank/DDBJ whole genome shotgun (WGS) entry which is preliminary data.</text>
</comment>
<name>A0ABQ8W6Z6_PENCH</name>
<dbReference type="InterPro" id="IPR022137">
    <property type="entry name" value="Znf_prot_DUF3669"/>
</dbReference>
<protein>
    <recommendedName>
        <fullName evidence="2">DUF3669 domain-containing protein</fullName>
    </recommendedName>
</protein>
<dbReference type="Proteomes" id="UP001220256">
    <property type="component" value="Unassembled WGS sequence"/>
</dbReference>
<dbReference type="EMBL" id="JAPVEB010000010">
    <property type="protein sequence ID" value="KAJ5255976.1"/>
    <property type="molecule type" value="Genomic_DNA"/>
</dbReference>
<feature type="region of interest" description="Disordered" evidence="1">
    <location>
        <begin position="405"/>
        <end position="468"/>
    </location>
</feature>
<evidence type="ECO:0000256" key="1">
    <source>
        <dbReference type="SAM" id="MobiDB-lite"/>
    </source>
</evidence>
<feature type="compositionally biased region" description="Gly residues" evidence="1">
    <location>
        <begin position="457"/>
        <end position="468"/>
    </location>
</feature>
<proteinExistence type="predicted"/>
<evidence type="ECO:0000259" key="2">
    <source>
        <dbReference type="Pfam" id="PF12417"/>
    </source>
</evidence>
<evidence type="ECO:0000313" key="3">
    <source>
        <dbReference type="EMBL" id="KAJ5255976.1"/>
    </source>
</evidence>
<keyword evidence="4" id="KW-1185">Reference proteome</keyword>
<gene>
    <name evidence="3" type="ORF">N7505_011127</name>
</gene>
<organism evidence="3 4">
    <name type="scientific">Penicillium chrysogenum</name>
    <name type="common">Penicillium notatum</name>
    <dbReference type="NCBI Taxonomy" id="5076"/>
    <lineage>
        <taxon>Eukaryota</taxon>
        <taxon>Fungi</taxon>
        <taxon>Dikarya</taxon>
        <taxon>Ascomycota</taxon>
        <taxon>Pezizomycotina</taxon>
        <taxon>Eurotiomycetes</taxon>
        <taxon>Eurotiomycetidae</taxon>
        <taxon>Eurotiales</taxon>
        <taxon>Aspergillaceae</taxon>
        <taxon>Penicillium</taxon>
        <taxon>Penicillium chrysogenum species complex</taxon>
    </lineage>
</organism>